<protein>
    <submittedName>
        <fullName evidence="1">Uncharacterized protein</fullName>
    </submittedName>
</protein>
<dbReference type="EMBL" id="JBHSHD010000007">
    <property type="protein sequence ID" value="MFC4820477.1"/>
    <property type="molecule type" value="Genomic_DNA"/>
</dbReference>
<keyword evidence="2" id="KW-1185">Reference proteome</keyword>
<gene>
    <name evidence="1" type="ORF">ACFO6Q_09080</name>
</gene>
<accession>A0ABV9QUF6</accession>
<reference evidence="2" key="1">
    <citation type="journal article" date="2019" name="Int. J. Syst. Evol. Microbiol.">
        <title>The Global Catalogue of Microorganisms (GCM) 10K type strain sequencing project: providing services to taxonomists for standard genome sequencing and annotation.</title>
        <authorList>
            <consortium name="The Broad Institute Genomics Platform"/>
            <consortium name="The Broad Institute Genome Sequencing Center for Infectious Disease"/>
            <person name="Wu L."/>
            <person name="Ma J."/>
        </authorList>
    </citation>
    <scope>NUCLEOTIDE SEQUENCE [LARGE SCALE GENOMIC DNA]</scope>
    <source>
        <strain evidence="2">CCUG 30340</strain>
    </source>
</reference>
<dbReference type="Proteomes" id="UP001595886">
    <property type="component" value="Unassembled WGS sequence"/>
</dbReference>
<evidence type="ECO:0000313" key="2">
    <source>
        <dbReference type="Proteomes" id="UP001595886"/>
    </source>
</evidence>
<comment type="caution">
    <text evidence="1">The sequence shown here is derived from an EMBL/GenBank/DDBJ whole genome shotgun (WGS) entry which is preliminary data.</text>
</comment>
<organism evidence="1 2">
    <name type="scientific">Dokdonella ginsengisoli</name>
    <dbReference type="NCBI Taxonomy" id="363846"/>
    <lineage>
        <taxon>Bacteria</taxon>
        <taxon>Pseudomonadati</taxon>
        <taxon>Pseudomonadota</taxon>
        <taxon>Gammaproteobacteria</taxon>
        <taxon>Lysobacterales</taxon>
        <taxon>Rhodanobacteraceae</taxon>
        <taxon>Dokdonella</taxon>
    </lineage>
</organism>
<proteinExistence type="predicted"/>
<sequence length="55" mass="6161">MTVSKHVQEAWMQSVERDLQVLASAIRSIAEQEPERCAQALQAAQSVLDRLGRQP</sequence>
<name>A0ABV9QUF6_9GAMM</name>
<evidence type="ECO:0000313" key="1">
    <source>
        <dbReference type="EMBL" id="MFC4820477.1"/>
    </source>
</evidence>